<feature type="region of interest" description="Disordered" evidence="1">
    <location>
        <begin position="121"/>
        <end position="145"/>
    </location>
</feature>
<evidence type="ECO:0000313" key="2">
    <source>
        <dbReference type="EMBL" id="KAJ7711611.1"/>
    </source>
</evidence>
<accession>A0AAD7H4A5</accession>
<proteinExistence type="predicted"/>
<dbReference type="AlphaFoldDB" id="A0AAD7H4A5"/>
<keyword evidence="3" id="KW-1185">Reference proteome</keyword>
<dbReference type="Proteomes" id="UP001215598">
    <property type="component" value="Unassembled WGS sequence"/>
</dbReference>
<reference evidence="2" key="1">
    <citation type="submission" date="2023-03" db="EMBL/GenBank/DDBJ databases">
        <title>Massive genome expansion in bonnet fungi (Mycena s.s.) driven by repeated elements and novel gene families across ecological guilds.</title>
        <authorList>
            <consortium name="Lawrence Berkeley National Laboratory"/>
            <person name="Harder C.B."/>
            <person name="Miyauchi S."/>
            <person name="Viragh M."/>
            <person name="Kuo A."/>
            <person name="Thoen E."/>
            <person name="Andreopoulos B."/>
            <person name="Lu D."/>
            <person name="Skrede I."/>
            <person name="Drula E."/>
            <person name="Henrissat B."/>
            <person name="Morin E."/>
            <person name="Kohler A."/>
            <person name="Barry K."/>
            <person name="LaButti K."/>
            <person name="Morin E."/>
            <person name="Salamov A."/>
            <person name="Lipzen A."/>
            <person name="Mereny Z."/>
            <person name="Hegedus B."/>
            <person name="Baldrian P."/>
            <person name="Stursova M."/>
            <person name="Weitz H."/>
            <person name="Taylor A."/>
            <person name="Grigoriev I.V."/>
            <person name="Nagy L.G."/>
            <person name="Martin F."/>
            <person name="Kauserud H."/>
        </authorList>
    </citation>
    <scope>NUCLEOTIDE SEQUENCE</scope>
    <source>
        <strain evidence="2">CBHHK182m</strain>
    </source>
</reference>
<feature type="compositionally biased region" description="Acidic residues" evidence="1">
    <location>
        <begin position="122"/>
        <end position="141"/>
    </location>
</feature>
<protein>
    <submittedName>
        <fullName evidence="2">Uncharacterized protein</fullName>
    </submittedName>
</protein>
<gene>
    <name evidence="2" type="ORF">B0H16DRAFT_1480197</name>
</gene>
<organism evidence="2 3">
    <name type="scientific">Mycena metata</name>
    <dbReference type="NCBI Taxonomy" id="1033252"/>
    <lineage>
        <taxon>Eukaryota</taxon>
        <taxon>Fungi</taxon>
        <taxon>Dikarya</taxon>
        <taxon>Basidiomycota</taxon>
        <taxon>Agaricomycotina</taxon>
        <taxon>Agaricomycetes</taxon>
        <taxon>Agaricomycetidae</taxon>
        <taxon>Agaricales</taxon>
        <taxon>Marasmiineae</taxon>
        <taxon>Mycenaceae</taxon>
        <taxon>Mycena</taxon>
    </lineage>
</organism>
<evidence type="ECO:0000256" key="1">
    <source>
        <dbReference type="SAM" id="MobiDB-lite"/>
    </source>
</evidence>
<comment type="caution">
    <text evidence="2">The sequence shown here is derived from an EMBL/GenBank/DDBJ whole genome shotgun (WGS) entry which is preliminary data.</text>
</comment>
<sequence length="166" mass="19099">MAFRRRSDFTLTCLSLCFHFSDIGGDIVEILDTFQKVKEHTALDRPLTIPETSRLLEKLGVGSYDSLCFPKLHFLDIDTTRENLQMLTSNAGTYPGRWRGCRFDMKRMPLFGGGYYAISSEEKEDKDEEGEGEEEELEEEGEGRRMRKERKILIMVLAFSTPLNIS</sequence>
<name>A0AAD7H4A5_9AGAR</name>
<evidence type="ECO:0000313" key="3">
    <source>
        <dbReference type="Proteomes" id="UP001215598"/>
    </source>
</evidence>
<dbReference type="EMBL" id="JARKIB010000391">
    <property type="protein sequence ID" value="KAJ7711611.1"/>
    <property type="molecule type" value="Genomic_DNA"/>
</dbReference>